<reference evidence="3" key="1">
    <citation type="journal article" date="2014" name="Nat. Genet.">
        <title>Genome of the human hookworm Necator americanus.</title>
        <authorList>
            <person name="Tang Y.T."/>
            <person name="Gao X."/>
            <person name="Rosa B.A."/>
            <person name="Abubucker S."/>
            <person name="Hallsworth-Pepin K."/>
            <person name="Martin J."/>
            <person name="Tyagi R."/>
            <person name="Heizer E."/>
            <person name="Zhang X."/>
            <person name="Bhonagiri-Palsikar V."/>
            <person name="Minx P."/>
            <person name="Warren W.C."/>
            <person name="Wang Q."/>
            <person name="Zhan B."/>
            <person name="Hotez P.J."/>
            <person name="Sternberg P.W."/>
            <person name="Dougall A."/>
            <person name="Gaze S.T."/>
            <person name="Mulvenna J."/>
            <person name="Sotillo J."/>
            <person name="Ranganathan S."/>
            <person name="Rabelo E.M."/>
            <person name="Wilson R.K."/>
            <person name="Felgner P.L."/>
            <person name="Bethony J."/>
            <person name="Hawdon J.M."/>
            <person name="Gasser R.B."/>
            <person name="Loukas A."/>
            <person name="Mitreva M."/>
        </authorList>
    </citation>
    <scope>NUCLEOTIDE SEQUENCE [LARGE SCALE GENOMIC DNA]</scope>
</reference>
<evidence type="ECO:0000313" key="2">
    <source>
        <dbReference type="EMBL" id="ETN81299.1"/>
    </source>
</evidence>
<feature type="domain" description="Translation elongation factor EFTu-like" evidence="1">
    <location>
        <begin position="2"/>
        <end position="51"/>
    </location>
</feature>
<dbReference type="KEGG" id="nai:NECAME_08607"/>
<proteinExistence type="predicted"/>
<gene>
    <name evidence="2" type="ORF">NECAME_08607</name>
</gene>
<dbReference type="GO" id="GO:0003746">
    <property type="term" value="F:translation elongation factor activity"/>
    <property type="evidence" value="ECO:0007669"/>
    <property type="project" value="TreeGrafter"/>
</dbReference>
<dbReference type="Pfam" id="PF03144">
    <property type="entry name" value="GTP_EFTU_D2"/>
    <property type="match status" value="1"/>
</dbReference>
<sequence length="78" mass="8770">MTGTVIDGTIRLNQEIEIPVLKEKKKVKGLESWKQPVDQVSVGERAAILVQQLNAASISRTMGMFCFKCLCKTPFMER</sequence>
<dbReference type="EMBL" id="KI658779">
    <property type="protein sequence ID" value="ETN81299.1"/>
    <property type="molecule type" value="Genomic_DNA"/>
</dbReference>
<dbReference type="STRING" id="51031.W2TIA9"/>
<dbReference type="InterPro" id="IPR009000">
    <property type="entry name" value="Transl_B-barrel_sf"/>
</dbReference>
<dbReference type="Proteomes" id="UP000053676">
    <property type="component" value="Unassembled WGS sequence"/>
</dbReference>
<accession>W2TIA9</accession>
<dbReference type="OrthoDB" id="2067at2759"/>
<evidence type="ECO:0000259" key="1">
    <source>
        <dbReference type="Pfam" id="PF03144"/>
    </source>
</evidence>
<dbReference type="AlphaFoldDB" id="W2TIA9"/>
<dbReference type="Gene3D" id="2.40.30.10">
    <property type="entry name" value="Translation factors"/>
    <property type="match status" value="1"/>
</dbReference>
<dbReference type="PANTHER" id="PTHR43721">
    <property type="entry name" value="ELONGATION FACTOR TU-RELATED"/>
    <property type="match status" value="1"/>
</dbReference>
<dbReference type="SUPFAM" id="SSF50447">
    <property type="entry name" value="Translation proteins"/>
    <property type="match status" value="1"/>
</dbReference>
<dbReference type="GO" id="GO:0005525">
    <property type="term" value="F:GTP binding"/>
    <property type="evidence" value="ECO:0007669"/>
    <property type="project" value="InterPro"/>
</dbReference>
<evidence type="ECO:0000313" key="3">
    <source>
        <dbReference type="Proteomes" id="UP000053676"/>
    </source>
</evidence>
<dbReference type="GO" id="GO:0001514">
    <property type="term" value="P:selenocysteine incorporation"/>
    <property type="evidence" value="ECO:0007669"/>
    <property type="project" value="TreeGrafter"/>
</dbReference>
<feature type="non-terminal residue" evidence="2">
    <location>
        <position position="78"/>
    </location>
</feature>
<dbReference type="InterPro" id="IPR004161">
    <property type="entry name" value="EFTu-like_2"/>
</dbReference>
<protein>
    <recommendedName>
        <fullName evidence="1">Translation elongation factor EFTu-like domain-containing protein</fullName>
    </recommendedName>
</protein>
<keyword evidence="3" id="KW-1185">Reference proteome</keyword>
<name>W2TIA9_NECAM</name>
<dbReference type="PANTHER" id="PTHR43721:SF11">
    <property type="entry name" value="SELENOCYSTEINE-SPECIFIC ELONGATION FACTOR"/>
    <property type="match status" value="1"/>
</dbReference>
<organism evidence="2 3">
    <name type="scientific">Necator americanus</name>
    <name type="common">Human hookworm</name>
    <dbReference type="NCBI Taxonomy" id="51031"/>
    <lineage>
        <taxon>Eukaryota</taxon>
        <taxon>Metazoa</taxon>
        <taxon>Ecdysozoa</taxon>
        <taxon>Nematoda</taxon>
        <taxon>Chromadorea</taxon>
        <taxon>Rhabditida</taxon>
        <taxon>Rhabditina</taxon>
        <taxon>Rhabditomorpha</taxon>
        <taxon>Strongyloidea</taxon>
        <taxon>Ancylostomatidae</taxon>
        <taxon>Bunostominae</taxon>
        <taxon>Necator</taxon>
    </lineage>
</organism>
<dbReference type="InterPro" id="IPR050055">
    <property type="entry name" value="EF-Tu_GTPase"/>
</dbReference>